<evidence type="ECO:0000256" key="2">
    <source>
        <dbReference type="ARBA" id="ARBA00022980"/>
    </source>
</evidence>
<dbReference type="PANTHER" id="PTHR10934">
    <property type="entry name" value="60S RIBOSOMAL PROTEIN L18"/>
    <property type="match status" value="1"/>
</dbReference>
<dbReference type="Pfam" id="PF17135">
    <property type="entry name" value="Ribosomal_L18"/>
    <property type="match status" value="1"/>
</dbReference>
<dbReference type="AlphaFoldDB" id="A0A915EBM7"/>
<dbReference type="InterPro" id="IPR036227">
    <property type="entry name" value="Ribosomal_uL15/eL18_sf"/>
</dbReference>
<evidence type="ECO:0000256" key="4">
    <source>
        <dbReference type="ARBA" id="ARBA00035218"/>
    </source>
</evidence>
<protein>
    <recommendedName>
        <fullName evidence="4">Large ribosomal subunit protein eL18</fullName>
    </recommendedName>
    <alternativeName>
        <fullName evidence="5">60S ribosomal protein L18</fullName>
    </alternativeName>
</protein>
<keyword evidence="2" id="KW-0689">Ribosomal protein</keyword>
<dbReference type="GO" id="GO:0006412">
    <property type="term" value="P:translation"/>
    <property type="evidence" value="ECO:0007669"/>
    <property type="project" value="InterPro"/>
</dbReference>
<dbReference type="PANTHER" id="PTHR10934:SF2">
    <property type="entry name" value="LARGE RIBOSOMAL SUBUNIT PROTEIN EL18"/>
    <property type="match status" value="1"/>
</dbReference>
<dbReference type="WBParaSite" id="jg4448">
    <property type="protein sequence ID" value="jg4448"/>
    <property type="gene ID" value="jg4448"/>
</dbReference>
<dbReference type="SUPFAM" id="SSF52080">
    <property type="entry name" value="Ribosomal proteins L15p and L18e"/>
    <property type="match status" value="1"/>
</dbReference>
<dbReference type="GO" id="GO:0022625">
    <property type="term" value="C:cytosolic large ribosomal subunit"/>
    <property type="evidence" value="ECO:0007669"/>
    <property type="project" value="TreeGrafter"/>
</dbReference>
<dbReference type="GO" id="GO:0003735">
    <property type="term" value="F:structural constituent of ribosome"/>
    <property type="evidence" value="ECO:0007669"/>
    <property type="project" value="InterPro"/>
</dbReference>
<accession>A0A915EBM7</accession>
<dbReference type="InterPro" id="IPR000039">
    <property type="entry name" value="Ribosomal_eL18"/>
</dbReference>
<evidence type="ECO:0000259" key="6">
    <source>
        <dbReference type="Pfam" id="PF17135"/>
    </source>
</evidence>
<dbReference type="GO" id="GO:0003723">
    <property type="term" value="F:RNA binding"/>
    <property type="evidence" value="ECO:0007669"/>
    <property type="project" value="TreeGrafter"/>
</dbReference>
<proteinExistence type="inferred from homology"/>
<reference evidence="8" key="1">
    <citation type="submission" date="2022-11" db="UniProtKB">
        <authorList>
            <consortium name="WormBaseParasite"/>
        </authorList>
    </citation>
    <scope>IDENTIFICATION</scope>
</reference>
<evidence type="ECO:0000313" key="7">
    <source>
        <dbReference type="Proteomes" id="UP000887574"/>
    </source>
</evidence>
<evidence type="ECO:0000256" key="1">
    <source>
        <dbReference type="ARBA" id="ARBA00006815"/>
    </source>
</evidence>
<name>A0A915EBM7_9BILA</name>
<feature type="domain" description="Large ribosomal subunit protein uL15/eL18" evidence="6">
    <location>
        <begin position="2"/>
        <end position="133"/>
    </location>
</feature>
<comment type="similarity">
    <text evidence="1">Belongs to the eukaryotic ribosomal protein eL18 family.</text>
</comment>
<keyword evidence="7" id="KW-1185">Reference proteome</keyword>
<evidence type="ECO:0000256" key="5">
    <source>
        <dbReference type="ARBA" id="ARBA00035323"/>
    </source>
</evidence>
<keyword evidence="3" id="KW-0687">Ribonucleoprotein</keyword>
<dbReference type="Gene3D" id="3.100.10.10">
    <property type="match status" value="1"/>
</dbReference>
<sequence length="195" mass="21835">MGIDLCHKYDRKVRRTAPKSEDPYLRVLVKLYRYLANPSLHGQAEPPPLSIARLVRNAKKPGNEKKIAVVAGTVTDDKRLYQVPAMTVAALRFTTAARARIIKAGGEAITFDQLALRSPKGENTLLVQGPRLTGQKILQSTLDTTNPLGTSHRLRYIERQIQSFYFIAGQINEKIATSYRYVVAQNKGYKIHFAA</sequence>
<evidence type="ECO:0000313" key="8">
    <source>
        <dbReference type="WBParaSite" id="jg4448"/>
    </source>
</evidence>
<dbReference type="Proteomes" id="UP000887574">
    <property type="component" value="Unplaced"/>
</dbReference>
<dbReference type="InterPro" id="IPR021131">
    <property type="entry name" value="Ribosomal_uL15/eL18"/>
</dbReference>
<organism evidence="7 8">
    <name type="scientific">Ditylenchus dipsaci</name>
    <dbReference type="NCBI Taxonomy" id="166011"/>
    <lineage>
        <taxon>Eukaryota</taxon>
        <taxon>Metazoa</taxon>
        <taxon>Ecdysozoa</taxon>
        <taxon>Nematoda</taxon>
        <taxon>Chromadorea</taxon>
        <taxon>Rhabditida</taxon>
        <taxon>Tylenchina</taxon>
        <taxon>Tylenchomorpha</taxon>
        <taxon>Sphaerularioidea</taxon>
        <taxon>Anguinidae</taxon>
        <taxon>Anguininae</taxon>
        <taxon>Ditylenchus</taxon>
    </lineage>
</organism>
<evidence type="ECO:0000256" key="3">
    <source>
        <dbReference type="ARBA" id="ARBA00023274"/>
    </source>
</evidence>